<dbReference type="EMBL" id="CAJNOJ010000144">
    <property type="protein sequence ID" value="CAF1193368.1"/>
    <property type="molecule type" value="Genomic_DNA"/>
</dbReference>
<feature type="transmembrane region" description="Helical" evidence="1">
    <location>
        <begin position="401"/>
        <end position="420"/>
    </location>
</feature>
<evidence type="ECO:0000256" key="1">
    <source>
        <dbReference type="SAM" id="Phobius"/>
    </source>
</evidence>
<comment type="caution">
    <text evidence="2">The sequence shown here is derived from an EMBL/GenBank/DDBJ whole genome shotgun (WGS) entry which is preliminary data.</text>
</comment>
<feature type="transmembrane region" description="Helical" evidence="1">
    <location>
        <begin position="21"/>
        <end position="39"/>
    </location>
</feature>
<protein>
    <submittedName>
        <fullName evidence="2">Uncharacterized protein</fullName>
    </submittedName>
</protein>
<feature type="transmembrane region" description="Helical" evidence="1">
    <location>
        <begin position="697"/>
        <end position="716"/>
    </location>
</feature>
<sequence length="724" mass="82931">MFQRNSSTDRQIRNQCYATRLYLILIFISMIIMIFYHIIETPIQSKVLLNPTESQYIELEQQYSHTLSCPCSSLSMPHLTFTQIRAEYHQICSSLWILMNWIEYIRASAFEVVSLEPTDFRIHAPGQFSSLGMFCQQAKQTIPEAIEIFLQTKFISSQVISPQLFQIQMNSSIEDWKLTTMNTFLQTIQLFRATTNENQLSNHFNSYFSVNSISEVTKQSVSYSQSPCVLTPSSRMNMSLYTMKIQCYSLPNFFVGRYPIESLFSSMLQCFYGMSCLLNIHRCLQSSVSFTYSPLDINLNNPNETIEMIINRLMVDQWISNISYSSYYHQCAPISSTFQYEGHNNFYFLLASISLIYGGLSLALKLLIFIGLYLIDRILQRDFQSIKQIFICGTEQQTIHCLHVVLVITTLTILYVNFAFNSSIRTVEILKPSLTMYDELLRQSSHSLECPYSKISTKYKTFLKLTPSFHEVCSSDLLSKETIAYFYYTYIFLGRVRSANFLSSAAAQFQLLASFCRLSKETVHNSLDQLAGNDFINVQLLSSTLLNEQIQRIIDDFQISIPKRFVNTLSLIRETTGANVLTNLFSSNWAMKVPSKTLDGCSCALSPKCVSSSRGGIKDCLDQLDYYRGIQISPINSCHFSLNTTFESILNELMIEQLTSNVSYELYFNECAPTSCIYSYVDDNHIIEGITTLIGRYGGLVIICRLIAIFIVNYNLCTPSRITN</sequence>
<dbReference type="Proteomes" id="UP000663852">
    <property type="component" value="Unassembled WGS sequence"/>
</dbReference>
<keyword evidence="1" id="KW-0472">Membrane</keyword>
<keyword evidence="1" id="KW-1133">Transmembrane helix</keyword>
<keyword evidence="1" id="KW-0812">Transmembrane</keyword>
<name>A0A814W344_ADIRI</name>
<accession>A0A814W344</accession>
<reference evidence="2" key="1">
    <citation type="submission" date="2021-02" db="EMBL/GenBank/DDBJ databases">
        <authorList>
            <person name="Nowell W R."/>
        </authorList>
    </citation>
    <scope>NUCLEOTIDE SEQUENCE</scope>
</reference>
<dbReference type="OrthoDB" id="10043997at2759"/>
<organism evidence="2 3">
    <name type="scientific">Adineta ricciae</name>
    <name type="common">Rotifer</name>
    <dbReference type="NCBI Taxonomy" id="249248"/>
    <lineage>
        <taxon>Eukaryota</taxon>
        <taxon>Metazoa</taxon>
        <taxon>Spiralia</taxon>
        <taxon>Gnathifera</taxon>
        <taxon>Rotifera</taxon>
        <taxon>Eurotatoria</taxon>
        <taxon>Bdelloidea</taxon>
        <taxon>Adinetida</taxon>
        <taxon>Adinetidae</taxon>
        <taxon>Adineta</taxon>
    </lineage>
</organism>
<evidence type="ECO:0000313" key="3">
    <source>
        <dbReference type="Proteomes" id="UP000663852"/>
    </source>
</evidence>
<proteinExistence type="predicted"/>
<dbReference type="AlphaFoldDB" id="A0A814W344"/>
<feature type="transmembrane region" description="Helical" evidence="1">
    <location>
        <begin position="346"/>
        <end position="375"/>
    </location>
</feature>
<evidence type="ECO:0000313" key="2">
    <source>
        <dbReference type="EMBL" id="CAF1193368.1"/>
    </source>
</evidence>
<gene>
    <name evidence="2" type="ORF">EDS130_LOCUS24942</name>
</gene>